<gene>
    <name evidence="3" type="ORF">PKOR_03680</name>
</gene>
<dbReference type="KEGG" id="pko:PKOR_03680"/>
<dbReference type="AlphaFoldDB" id="A0A0E3UYW1"/>
<dbReference type="Proteomes" id="UP000033109">
    <property type="component" value="Chromosome"/>
</dbReference>
<evidence type="ECO:0000313" key="3">
    <source>
        <dbReference type="EMBL" id="AKD05492.1"/>
    </source>
</evidence>
<name>A0A0E3UYW1_9BACT</name>
<dbReference type="PANTHER" id="PTHR46211:SF14">
    <property type="entry name" value="GLYCEROPHOSPHODIESTER PHOSPHODIESTERASE"/>
    <property type="match status" value="1"/>
</dbReference>
<dbReference type="Pfam" id="PF03009">
    <property type="entry name" value="GDPD"/>
    <property type="match status" value="1"/>
</dbReference>
<dbReference type="CDD" id="cd08556">
    <property type="entry name" value="GDPD"/>
    <property type="match status" value="1"/>
</dbReference>
<dbReference type="GO" id="GO:0006629">
    <property type="term" value="P:lipid metabolic process"/>
    <property type="evidence" value="ECO:0007669"/>
    <property type="project" value="InterPro"/>
</dbReference>
<sequence length="294" mass="33354">MHQTLGRRVSSKVKLFILAFLVLAMTVGAWLMYRHDELQHKDVLLLGHAGSGFFSPFNPFNPLPSNSMASIVKAMEEHNADGVEVDVQLSQDGVPILYHDVTLESSTHAEGIIDNLQAEEVVGLKYSGGLFYDLFHDEEIITLEALLKRFATYPELPYLHLDLRNHNPERHSYYAQTLMSLLRKYNYPLQRITFISPNPQFLKAFREVEPQAQLMIDTGGNFEQALQEARIHELQGICANGRDVTAEHVERAKEQGLQVALFGGKSRSRIARMINMKPHAIQVNNVEAMRDMLD</sequence>
<dbReference type="PANTHER" id="PTHR46211">
    <property type="entry name" value="GLYCEROPHOSPHORYL DIESTER PHOSPHODIESTERASE"/>
    <property type="match status" value="1"/>
</dbReference>
<dbReference type="HOGENOM" id="CLU_946137_0_0_10"/>
<protein>
    <submittedName>
        <fullName evidence="3">Glycerophosphodiester phosphodiesterase</fullName>
    </submittedName>
</protein>
<dbReference type="GO" id="GO:0008081">
    <property type="term" value="F:phosphoric diester hydrolase activity"/>
    <property type="evidence" value="ECO:0007669"/>
    <property type="project" value="InterPro"/>
</dbReference>
<keyword evidence="1" id="KW-0812">Transmembrane</keyword>
<dbReference type="PROSITE" id="PS51704">
    <property type="entry name" value="GP_PDE"/>
    <property type="match status" value="1"/>
</dbReference>
<keyword evidence="1" id="KW-0472">Membrane</keyword>
<feature type="domain" description="GP-PDE" evidence="2">
    <location>
        <begin position="43"/>
        <end position="293"/>
    </location>
</feature>
<proteinExistence type="predicted"/>
<dbReference type="STRING" id="400092.PKOR_03680"/>
<evidence type="ECO:0000313" key="4">
    <source>
        <dbReference type="Proteomes" id="UP000033109"/>
    </source>
</evidence>
<dbReference type="Gene3D" id="3.20.20.190">
    <property type="entry name" value="Phosphatidylinositol (PI) phosphodiesterase"/>
    <property type="match status" value="1"/>
</dbReference>
<dbReference type="PATRIC" id="fig|400092.3.peg.830"/>
<reference evidence="3 4" key="1">
    <citation type="journal article" date="2015" name="Sci. Rep.">
        <title>Unraveling adaptation of Pontibacter korlensis to radiation and infertility in desert through complete genome and comparative transcriptomic analysis.</title>
        <authorList>
            <person name="Dai J."/>
            <person name="Dai W."/>
            <person name="Qiu C."/>
            <person name="Yang Z."/>
            <person name="Zhang Y."/>
            <person name="Zhou M."/>
            <person name="Zhang L."/>
            <person name="Fang C."/>
            <person name="Gao Q."/>
            <person name="Yang Q."/>
            <person name="Li X."/>
            <person name="Wang Z."/>
            <person name="Wang Z."/>
            <person name="Jia Z."/>
            <person name="Chen X."/>
        </authorList>
    </citation>
    <scope>NUCLEOTIDE SEQUENCE [LARGE SCALE GENOMIC DNA]</scope>
    <source>
        <strain evidence="3 4">X14-1T</strain>
    </source>
</reference>
<evidence type="ECO:0000256" key="1">
    <source>
        <dbReference type="SAM" id="Phobius"/>
    </source>
</evidence>
<accession>A0A0E3UYW1</accession>
<dbReference type="EMBL" id="CP009621">
    <property type="protein sequence ID" value="AKD05492.1"/>
    <property type="molecule type" value="Genomic_DNA"/>
</dbReference>
<evidence type="ECO:0000259" key="2">
    <source>
        <dbReference type="PROSITE" id="PS51704"/>
    </source>
</evidence>
<feature type="transmembrane region" description="Helical" evidence="1">
    <location>
        <begin position="15"/>
        <end position="33"/>
    </location>
</feature>
<dbReference type="InterPro" id="IPR017946">
    <property type="entry name" value="PLC-like_Pdiesterase_TIM-brl"/>
</dbReference>
<organism evidence="3 4">
    <name type="scientific">Pontibacter korlensis</name>
    <dbReference type="NCBI Taxonomy" id="400092"/>
    <lineage>
        <taxon>Bacteria</taxon>
        <taxon>Pseudomonadati</taxon>
        <taxon>Bacteroidota</taxon>
        <taxon>Cytophagia</taxon>
        <taxon>Cytophagales</taxon>
        <taxon>Hymenobacteraceae</taxon>
        <taxon>Pontibacter</taxon>
    </lineage>
</organism>
<keyword evidence="1" id="KW-1133">Transmembrane helix</keyword>
<keyword evidence="4" id="KW-1185">Reference proteome</keyword>
<dbReference type="SUPFAM" id="SSF51695">
    <property type="entry name" value="PLC-like phosphodiesterases"/>
    <property type="match status" value="1"/>
</dbReference>
<dbReference type="InterPro" id="IPR030395">
    <property type="entry name" value="GP_PDE_dom"/>
</dbReference>